<dbReference type="EMBL" id="AP017313">
    <property type="protein sequence ID" value="BAU52096.1"/>
    <property type="molecule type" value="Genomic_DNA"/>
</dbReference>
<dbReference type="SUPFAM" id="SSF52540">
    <property type="entry name" value="P-loop containing nucleoside triphosphate hydrolases"/>
    <property type="match status" value="1"/>
</dbReference>
<sequence>MSAIQIIAGPPGIGKSTKGFEYIDEDLDILNEDEMRFKYKAKGFADYNEYSIYRVREIIRRKLIRNEDIALELNLGYPHQYEYALAAKKFNNENQLNVILFFTDSLQLCLDRAKIRYESGLHLVTPETITEMYNNTLPLLKTNFDAIDNLI</sequence>
<dbReference type="OrthoDB" id="9791543at2"/>
<keyword evidence="2" id="KW-1185">Reference proteome</keyword>
<accession>A0A125T1Z0</accession>
<evidence type="ECO:0000313" key="2">
    <source>
        <dbReference type="Proteomes" id="UP000218263"/>
    </source>
</evidence>
<gene>
    <name evidence="1" type="ORF">MgSA37_00246</name>
</gene>
<dbReference type="KEGG" id="mgot:MgSA37_00246"/>
<dbReference type="AlphaFoldDB" id="A0A125T1Z0"/>
<dbReference type="InterPro" id="IPR027417">
    <property type="entry name" value="P-loop_NTPase"/>
</dbReference>
<dbReference type="Gene3D" id="3.40.50.300">
    <property type="entry name" value="P-loop containing nucleotide triphosphate hydrolases"/>
    <property type="match status" value="1"/>
</dbReference>
<name>A0A125T1Z0_9SPHI</name>
<dbReference type="Proteomes" id="UP000218263">
    <property type="component" value="Chromosome"/>
</dbReference>
<dbReference type="RefSeq" id="WP_096349456.1">
    <property type="nucleotide sequence ID" value="NZ_AP017313.1"/>
</dbReference>
<proteinExistence type="predicted"/>
<protein>
    <submittedName>
        <fullName evidence="1">Uncharacterized protein</fullName>
    </submittedName>
</protein>
<evidence type="ECO:0000313" key="1">
    <source>
        <dbReference type="EMBL" id="BAU52096.1"/>
    </source>
</evidence>
<organism evidence="1 2">
    <name type="scientific">Mucilaginibacter gotjawali</name>
    <dbReference type="NCBI Taxonomy" id="1550579"/>
    <lineage>
        <taxon>Bacteria</taxon>
        <taxon>Pseudomonadati</taxon>
        <taxon>Bacteroidota</taxon>
        <taxon>Sphingobacteriia</taxon>
        <taxon>Sphingobacteriales</taxon>
        <taxon>Sphingobacteriaceae</taxon>
        <taxon>Mucilaginibacter</taxon>
    </lineage>
</organism>
<reference evidence="1 2" key="1">
    <citation type="submission" date="2015-12" db="EMBL/GenBank/DDBJ databases">
        <title>Genome sequence of Mucilaginibacter gotjawali.</title>
        <authorList>
            <person name="Lee J.S."/>
            <person name="Lee K.C."/>
            <person name="Kim K.K."/>
            <person name="Lee B.W."/>
        </authorList>
    </citation>
    <scope>NUCLEOTIDE SEQUENCE [LARGE SCALE GENOMIC DNA]</scope>
    <source>
        <strain evidence="1 2">SA3-7</strain>
    </source>
</reference>